<sequence length="553" mass="64288">MITYYASRSTFSIRHPVSVSRFAFFKDKLHAQNLETVPMGVEEEDREYEQIGSYFVYRKYRNIHRFFESYKYHRCEKKYDAMVQIDVSKCFDSIYTHSLPWAVMGKSQTKFNLEASKTTFGGRFDAVMQQLNQNETNGIVIGPEFSRIFAEIILQSADMELERALAQRAKLKHKVDYEIFRYVDDYFVFYNEQSTELRIIEELQDILKSKKLSINSAKVKSYPKPIITEITIAKERISTLMNSQIEPGIEEKAGNGAGSDIVKQFRCDLNSNRLIVRYKTIIKESNVEYGDLLNYTFAISENKIDLIIKSYLSSDAVDADRRRMVKAVMSLLEFTFFAYSASPKVNHTIRMCRMIATSVDFLVEKGFSHELKHLLFKFVHDNVLEMLAKNKMSAHREVESLYLLIVLSRIGREYRLPEETIAKHFLIAWDAQAGAYRREEFLNHFSITVLLSYIKRKVRYDKLRTFIESQVLAKLEFVKIHCPNDAEALMLFLDFIVCPYVDPAAQLSAGAIFGLDAAQLAEVQSVNDHWFTAWGDKFDLTKELDAKRSREVY</sequence>
<comment type="similarity">
    <text evidence="1">Belongs to the bacterial reverse transcriptase family.</text>
</comment>
<organism evidence="3 4">
    <name type="scientific">Shinella fusca</name>
    <dbReference type="NCBI Taxonomy" id="544480"/>
    <lineage>
        <taxon>Bacteria</taxon>
        <taxon>Pseudomonadati</taxon>
        <taxon>Pseudomonadota</taxon>
        <taxon>Alphaproteobacteria</taxon>
        <taxon>Hyphomicrobiales</taxon>
        <taxon>Rhizobiaceae</taxon>
        <taxon>Shinella</taxon>
    </lineage>
</organism>
<dbReference type="PANTHER" id="PTHR34047">
    <property type="entry name" value="NUCLEAR INTRON MATURASE 1, MITOCHONDRIAL-RELATED"/>
    <property type="match status" value="1"/>
</dbReference>
<protein>
    <recommendedName>
        <fullName evidence="2">Reverse transcriptase domain-containing protein</fullName>
    </recommendedName>
</protein>
<comment type="caution">
    <text evidence="3">The sequence shown here is derived from an EMBL/GenBank/DDBJ whole genome shotgun (WGS) entry which is preliminary data.</text>
</comment>
<dbReference type="InterPro" id="IPR000477">
    <property type="entry name" value="RT_dom"/>
</dbReference>
<name>A0A7W8DVZ7_9HYPH</name>
<dbReference type="Proteomes" id="UP000535406">
    <property type="component" value="Unassembled WGS sequence"/>
</dbReference>
<dbReference type="EMBL" id="JACHIK010000009">
    <property type="protein sequence ID" value="MBB5043461.1"/>
    <property type="molecule type" value="Genomic_DNA"/>
</dbReference>
<dbReference type="AlphaFoldDB" id="A0A7W8DVZ7"/>
<dbReference type="PANTHER" id="PTHR34047:SF8">
    <property type="entry name" value="PROTEIN YKFC"/>
    <property type="match status" value="1"/>
</dbReference>
<feature type="domain" description="Reverse transcriptase" evidence="2">
    <location>
        <begin position="1"/>
        <end position="245"/>
    </location>
</feature>
<dbReference type="PROSITE" id="PS50878">
    <property type="entry name" value="RT_POL"/>
    <property type="match status" value="1"/>
</dbReference>
<proteinExistence type="inferred from homology"/>
<dbReference type="NCBIfam" id="NF041748">
    <property type="entry name" value="Drt3b"/>
    <property type="match status" value="1"/>
</dbReference>
<evidence type="ECO:0000313" key="3">
    <source>
        <dbReference type="EMBL" id="MBB5043461.1"/>
    </source>
</evidence>
<evidence type="ECO:0000256" key="1">
    <source>
        <dbReference type="ARBA" id="ARBA00034120"/>
    </source>
</evidence>
<dbReference type="Pfam" id="PF00078">
    <property type="entry name" value="RVT_1"/>
    <property type="match status" value="1"/>
</dbReference>
<dbReference type="CDD" id="cd01646">
    <property type="entry name" value="RT_Bac_retron_I"/>
    <property type="match status" value="1"/>
</dbReference>
<evidence type="ECO:0000259" key="2">
    <source>
        <dbReference type="PROSITE" id="PS50878"/>
    </source>
</evidence>
<accession>A0A7W8DVZ7</accession>
<dbReference type="InterPro" id="IPR051083">
    <property type="entry name" value="GrpII_Intron_Splice-Mob/Def"/>
</dbReference>
<gene>
    <name evidence="3" type="ORF">HNQ66_002867</name>
</gene>
<reference evidence="3 4" key="1">
    <citation type="submission" date="2020-08" db="EMBL/GenBank/DDBJ databases">
        <title>Genomic Encyclopedia of Type Strains, Phase IV (KMG-IV): sequencing the most valuable type-strain genomes for metagenomic binning, comparative biology and taxonomic classification.</title>
        <authorList>
            <person name="Goeker M."/>
        </authorList>
    </citation>
    <scope>NUCLEOTIDE SEQUENCE [LARGE SCALE GENOMIC DNA]</scope>
    <source>
        <strain evidence="3 4">DSM 21319</strain>
    </source>
</reference>
<evidence type="ECO:0000313" key="4">
    <source>
        <dbReference type="Proteomes" id="UP000535406"/>
    </source>
</evidence>
<keyword evidence="4" id="KW-1185">Reference proteome</keyword>